<proteinExistence type="predicted"/>
<keyword evidence="2" id="KW-1185">Reference proteome</keyword>
<organism evidence="1 2">
    <name type="scientific">Trichonephila clavipes</name>
    <name type="common">Golden silk orbweaver</name>
    <name type="synonym">Nephila clavipes</name>
    <dbReference type="NCBI Taxonomy" id="2585209"/>
    <lineage>
        <taxon>Eukaryota</taxon>
        <taxon>Metazoa</taxon>
        <taxon>Ecdysozoa</taxon>
        <taxon>Arthropoda</taxon>
        <taxon>Chelicerata</taxon>
        <taxon>Arachnida</taxon>
        <taxon>Araneae</taxon>
        <taxon>Araneomorphae</taxon>
        <taxon>Entelegynae</taxon>
        <taxon>Araneoidea</taxon>
        <taxon>Nephilidae</taxon>
        <taxon>Trichonephila</taxon>
    </lineage>
</organism>
<accession>A0A8X6SHW4</accession>
<evidence type="ECO:0000313" key="2">
    <source>
        <dbReference type="Proteomes" id="UP000887159"/>
    </source>
</evidence>
<dbReference type="EMBL" id="BMAU01021308">
    <property type="protein sequence ID" value="GFY11743.1"/>
    <property type="molecule type" value="Genomic_DNA"/>
</dbReference>
<protein>
    <submittedName>
        <fullName evidence="1">Uncharacterized protein</fullName>
    </submittedName>
</protein>
<dbReference type="AlphaFoldDB" id="A0A8X6SHW4"/>
<gene>
    <name evidence="1" type="ORF">TNCV_1529351</name>
</gene>
<evidence type="ECO:0000313" key="1">
    <source>
        <dbReference type="EMBL" id="GFY11743.1"/>
    </source>
</evidence>
<sequence length="90" mass="10389">MDEAKPHAFRRPWTSGLPRRKSGLKVRGLWLSNVTESSLRKENYESCSVQQKSSRTLPTADILTNEKLRTSERIADHTLHRIDFGSRRPV</sequence>
<dbReference type="Proteomes" id="UP000887159">
    <property type="component" value="Unassembled WGS sequence"/>
</dbReference>
<reference evidence="1" key="1">
    <citation type="submission" date="2020-08" db="EMBL/GenBank/DDBJ databases">
        <title>Multicomponent nature underlies the extraordinary mechanical properties of spider dragline silk.</title>
        <authorList>
            <person name="Kono N."/>
            <person name="Nakamura H."/>
            <person name="Mori M."/>
            <person name="Yoshida Y."/>
            <person name="Ohtoshi R."/>
            <person name="Malay A.D."/>
            <person name="Moran D.A.P."/>
            <person name="Tomita M."/>
            <person name="Numata K."/>
            <person name="Arakawa K."/>
        </authorList>
    </citation>
    <scope>NUCLEOTIDE SEQUENCE</scope>
</reference>
<comment type="caution">
    <text evidence="1">The sequence shown here is derived from an EMBL/GenBank/DDBJ whole genome shotgun (WGS) entry which is preliminary data.</text>
</comment>
<name>A0A8X6SHW4_TRICX</name>